<dbReference type="SUPFAM" id="SSF50814">
    <property type="entry name" value="Lipocalins"/>
    <property type="match status" value="1"/>
</dbReference>
<evidence type="ECO:0000313" key="2">
    <source>
        <dbReference type="Proteomes" id="UP000440004"/>
    </source>
</evidence>
<dbReference type="InterPro" id="IPR015231">
    <property type="entry name" value="DUF1934"/>
</dbReference>
<protein>
    <submittedName>
        <fullName evidence="1">DUF1934 family protein</fullName>
    </submittedName>
</protein>
<sequence length="143" mass="16326">MSDKKKIWISIKGKTTQEDGPEDIVELITQGEIYKKRKSDYIIYDETQVSGLEGTTTTLKIDDNKIAIIRLGSTNSHMIFEKGKKNFNTYSTPYGDMSMMVYTKAIDINYNSDNNPTNIYVDYNIEIQGLASTRNVLNIEVKH</sequence>
<name>A0A6A7KCS2_9FIRM</name>
<reference evidence="1 2" key="1">
    <citation type="submission" date="2019-10" db="EMBL/GenBank/DDBJ databases">
        <title>Alkalibaculum tamaniensis sp.nov., a new alkaliphilic acetogen, isolated on methoxylated aromatics from a mud volcano.</title>
        <authorList>
            <person name="Khomyakova M.A."/>
            <person name="Merkel A.Y."/>
            <person name="Bonch-Osmolovskaya E.A."/>
            <person name="Slobodkin A.I."/>
        </authorList>
    </citation>
    <scope>NUCLEOTIDE SEQUENCE [LARGE SCALE GENOMIC DNA]</scope>
    <source>
        <strain evidence="1 2">M08DMB</strain>
    </source>
</reference>
<dbReference type="AlphaFoldDB" id="A0A6A7KCS2"/>
<evidence type="ECO:0000313" key="1">
    <source>
        <dbReference type="EMBL" id="MPW27206.1"/>
    </source>
</evidence>
<gene>
    <name evidence="1" type="ORF">GC105_15660</name>
</gene>
<accession>A0A6A7KCS2</accession>
<dbReference type="InterPro" id="IPR012674">
    <property type="entry name" value="Calycin"/>
</dbReference>
<dbReference type="Proteomes" id="UP000440004">
    <property type="component" value="Unassembled WGS sequence"/>
</dbReference>
<organism evidence="1 2">
    <name type="scientific">Alkalibaculum sporogenes</name>
    <dbReference type="NCBI Taxonomy" id="2655001"/>
    <lineage>
        <taxon>Bacteria</taxon>
        <taxon>Bacillati</taxon>
        <taxon>Bacillota</taxon>
        <taxon>Clostridia</taxon>
        <taxon>Eubacteriales</taxon>
        <taxon>Eubacteriaceae</taxon>
        <taxon>Alkalibaculum</taxon>
    </lineage>
</organism>
<proteinExistence type="predicted"/>
<keyword evidence="2" id="KW-1185">Reference proteome</keyword>
<dbReference type="RefSeq" id="WP_152806695.1">
    <property type="nucleotide sequence ID" value="NZ_WHNX01000047.1"/>
</dbReference>
<dbReference type="Pfam" id="PF09148">
    <property type="entry name" value="DUF1934"/>
    <property type="match status" value="1"/>
</dbReference>
<dbReference type="EMBL" id="WHNX01000047">
    <property type="protein sequence ID" value="MPW27206.1"/>
    <property type="molecule type" value="Genomic_DNA"/>
</dbReference>
<comment type="caution">
    <text evidence="1">The sequence shown here is derived from an EMBL/GenBank/DDBJ whole genome shotgun (WGS) entry which is preliminary data.</text>
</comment>
<dbReference type="Gene3D" id="2.40.128.20">
    <property type="match status" value="1"/>
</dbReference>